<dbReference type="Pfam" id="PF17783">
    <property type="entry name" value="WHD_CvfB"/>
    <property type="match status" value="1"/>
</dbReference>
<dbReference type="InterPro" id="IPR048587">
    <property type="entry name" value="CvfB_S1_3rd"/>
</dbReference>
<feature type="domain" description="Conserved virulence factor B-like winged helix" evidence="3">
    <location>
        <begin position="235"/>
        <end position="290"/>
    </location>
</feature>
<dbReference type="InterPro" id="IPR048588">
    <property type="entry name" value="CvfB_S1_2nd"/>
</dbReference>
<dbReference type="InterPro" id="IPR012340">
    <property type="entry name" value="NA-bd_OB-fold"/>
</dbReference>
<feature type="domain" description="Conserved virulence factor B first S1" evidence="2">
    <location>
        <begin position="14"/>
        <end position="72"/>
    </location>
</feature>
<dbReference type="InterPro" id="IPR039566">
    <property type="entry name" value="CvfB_S1_st"/>
</dbReference>
<accession>A0ABS2QUK7</accession>
<evidence type="ECO:0000259" key="3">
    <source>
        <dbReference type="Pfam" id="PF17783"/>
    </source>
</evidence>
<name>A0ABS2QUK7_9BACI</name>
<comment type="caution">
    <text evidence="6">The sequence shown here is derived from an EMBL/GenBank/DDBJ whole genome shotgun (WGS) entry which is preliminary data.</text>
</comment>
<dbReference type="PIRSF" id="PIRSF012524">
    <property type="entry name" value="YitL_S1"/>
    <property type="match status" value="1"/>
</dbReference>
<dbReference type="Proteomes" id="UP000809829">
    <property type="component" value="Unassembled WGS sequence"/>
</dbReference>
<evidence type="ECO:0000313" key="7">
    <source>
        <dbReference type="Proteomes" id="UP000809829"/>
    </source>
</evidence>
<dbReference type="Pfam" id="PF13509">
    <property type="entry name" value="S1_2"/>
    <property type="match status" value="1"/>
</dbReference>
<dbReference type="InterPro" id="IPR014464">
    <property type="entry name" value="CvfB_fam"/>
</dbReference>
<dbReference type="EMBL" id="JAFBFC010000002">
    <property type="protein sequence ID" value="MBM7702612.1"/>
    <property type="molecule type" value="Genomic_DNA"/>
</dbReference>
<dbReference type="InterPro" id="IPR036388">
    <property type="entry name" value="WH-like_DNA-bd_sf"/>
</dbReference>
<evidence type="ECO:0000256" key="1">
    <source>
        <dbReference type="PIRNR" id="PIRNR012524"/>
    </source>
</evidence>
<comment type="similarity">
    <text evidence="1">Belongs to the CvfB family.</text>
</comment>
<protein>
    <submittedName>
        <fullName evidence="6">RNA-binding protein (Virulence factor B family)</fullName>
    </submittedName>
</protein>
<evidence type="ECO:0000259" key="5">
    <source>
        <dbReference type="Pfam" id="PF21543"/>
    </source>
</evidence>
<dbReference type="Gene3D" id="1.10.10.10">
    <property type="entry name" value="Winged helix-like DNA-binding domain superfamily/Winged helix DNA-binding domain"/>
    <property type="match status" value="1"/>
</dbReference>
<dbReference type="Pfam" id="PF21191">
    <property type="entry name" value="CvfB_1st"/>
    <property type="match status" value="1"/>
</dbReference>
<keyword evidence="7" id="KW-1185">Reference proteome</keyword>
<feature type="domain" description="Conserved virulence factor B second S1" evidence="4">
    <location>
        <begin position="82"/>
        <end position="142"/>
    </location>
</feature>
<feature type="domain" description="Conserved virulence factor B third S1" evidence="5">
    <location>
        <begin position="150"/>
        <end position="223"/>
    </location>
</feature>
<reference evidence="6 7" key="1">
    <citation type="submission" date="2021-01" db="EMBL/GenBank/DDBJ databases">
        <title>Genomic Encyclopedia of Type Strains, Phase IV (KMG-IV): sequencing the most valuable type-strain genomes for metagenomic binning, comparative biology and taxonomic classification.</title>
        <authorList>
            <person name="Goeker M."/>
        </authorList>
    </citation>
    <scope>NUCLEOTIDE SEQUENCE [LARGE SCALE GENOMIC DNA]</scope>
    <source>
        <strain evidence="6 7">DSM 104297</strain>
    </source>
</reference>
<evidence type="ECO:0000259" key="4">
    <source>
        <dbReference type="Pfam" id="PF21191"/>
    </source>
</evidence>
<dbReference type="Pfam" id="PF21543">
    <property type="entry name" value="CvfB_2nd"/>
    <property type="match status" value="1"/>
</dbReference>
<sequence>MKRKDSIITMVKAGYKERLKVVRQTPIGYMLSGGFEEEILLHQNEVTKELEEGEEVEVFLYMDQRGRSTATMHIPFIEEGTYEWLEVVDVDPKIGVFVYMGINKDLFIGETDLPPLKSLWPKKGDKLYCTMKVTTSGKMYGKIATEEIMKTLKVDAPKTLFNREIEGRIYRVLRVGSSFITEEGYLGFIHESQRKEEPNLGALVTARVIDVKEDGTINLSLIPRKQDSMDEDANEIYAYMEERGGAMPFWDKSYPEDIRSRFNMSKASFKRALGKLMKDGKVYQEEGWTYFKRD</sequence>
<dbReference type="InterPro" id="IPR040764">
    <property type="entry name" value="CvfB_WH"/>
</dbReference>
<dbReference type="PANTHER" id="PTHR37296:SF1">
    <property type="entry name" value="CONSERVED VIRULENCE FACTOR B"/>
    <property type="match status" value="1"/>
</dbReference>
<evidence type="ECO:0000313" key="6">
    <source>
        <dbReference type="EMBL" id="MBM7702612.1"/>
    </source>
</evidence>
<dbReference type="Gene3D" id="2.40.50.140">
    <property type="entry name" value="Nucleic acid-binding proteins"/>
    <property type="match status" value="2"/>
</dbReference>
<evidence type="ECO:0000259" key="2">
    <source>
        <dbReference type="Pfam" id="PF13509"/>
    </source>
</evidence>
<gene>
    <name evidence="6" type="ORF">JOC83_001446</name>
</gene>
<dbReference type="PANTHER" id="PTHR37296">
    <property type="entry name" value="CONSERVED VIRULENCE FACTOR B"/>
    <property type="match status" value="1"/>
</dbReference>
<proteinExistence type="inferred from homology"/>
<organism evidence="6 7">
    <name type="scientific">Priestia iocasae</name>
    <dbReference type="NCBI Taxonomy" id="2291674"/>
    <lineage>
        <taxon>Bacteria</taxon>
        <taxon>Bacillati</taxon>
        <taxon>Bacillota</taxon>
        <taxon>Bacilli</taxon>
        <taxon>Bacillales</taxon>
        <taxon>Bacillaceae</taxon>
        <taxon>Priestia</taxon>
    </lineage>
</organism>